<dbReference type="eggNOG" id="arCOG02740">
    <property type="taxonomic scope" value="Archaea"/>
</dbReference>
<dbReference type="Proteomes" id="UP000007490">
    <property type="component" value="Chromosome"/>
</dbReference>
<dbReference type="GO" id="GO:0052693">
    <property type="term" value="F:epoxyqueuosine reductase activity"/>
    <property type="evidence" value="ECO:0007669"/>
    <property type="project" value="TreeGrafter"/>
</dbReference>
<evidence type="ECO:0000313" key="3">
    <source>
        <dbReference type="EMBL" id="ADZ09911.1"/>
    </source>
</evidence>
<dbReference type="STRING" id="877455.Metbo_1686"/>
<feature type="domain" description="4Fe-4S ferredoxin-type" evidence="2">
    <location>
        <begin position="156"/>
        <end position="185"/>
    </location>
</feature>
<dbReference type="PROSITE" id="PS51379">
    <property type="entry name" value="4FE4S_FER_2"/>
    <property type="match status" value="1"/>
</dbReference>
<dbReference type="GO" id="GO:0051539">
    <property type="term" value="F:4 iron, 4 sulfur cluster binding"/>
    <property type="evidence" value="ECO:0007669"/>
    <property type="project" value="UniProtKB-KW"/>
</dbReference>
<organism evidence="3 4">
    <name type="scientific">Methanobacterium lacus (strain AL-21)</name>
    <dbReference type="NCBI Taxonomy" id="877455"/>
    <lineage>
        <taxon>Archaea</taxon>
        <taxon>Methanobacteriati</taxon>
        <taxon>Methanobacteriota</taxon>
        <taxon>Methanomada group</taxon>
        <taxon>Methanobacteria</taxon>
        <taxon>Methanobacteriales</taxon>
        <taxon>Methanobacteriaceae</taxon>
        <taxon>Methanobacterium</taxon>
    </lineage>
</organism>
<dbReference type="AlphaFoldDB" id="F0T9N2"/>
<protein>
    <submittedName>
        <fullName evidence="3">4Fe-4S ferredoxin iron-sulfur binding domain-containing protein</fullName>
    </submittedName>
</protein>
<dbReference type="RefSeq" id="WP_013645262.1">
    <property type="nucleotide sequence ID" value="NC_015216.1"/>
</dbReference>
<dbReference type="Gene3D" id="3.30.70.20">
    <property type="match status" value="1"/>
</dbReference>
<dbReference type="PANTHER" id="PTHR30002:SF4">
    <property type="entry name" value="EPOXYQUEUOSINE REDUCTASE"/>
    <property type="match status" value="1"/>
</dbReference>
<keyword evidence="1" id="KW-0479">Metal-binding</keyword>
<keyword evidence="1" id="KW-0411">Iron-sulfur</keyword>
<dbReference type="OrthoDB" id="23478at2157"/>
<dbReference type="GO" id="GO:0008616">
    <property type="term" value="P:tRNA queuosine(34) biosynthetic process"/>
    <property type="evidence" value="ECO:0007669"/>
    <property type="project" value="InterPro"/>
</dbReference>
<reference evidence="3 4" key="2">
    <citation type="journal article" date="2014" name="Int. J. Syst. Evol. Microbiol.">
        <title>Methanobacterium paludis sp. nov. and a novel strain of Methanobacterium lacus isolated from northern peatlands.</title>
        <authorList>
            <person name="Cadillo-Quiroz H."/>
            <person name="Brauer S.L."/>
            <person name="Goodson N."/>
            <person name="Yavitt J.B."/>
            <person name="Zinder S.H."/>
        </authorList>
    </citation>
    <scope>NUCLEOTIDE SEQUENCE [LARGE SCALE GENOMIC DNA]</scope>
    <source>
        <strain evidence="3 4">AL-21</strain>
    </source>
</reference>
<name>F0T9N2_METLA</name>
<dbReference type="HOGENOM" id="CLU_1085239_0_0_2"/>
<proteinExistence type="predicted"/>
<accession>F0T9N2</accession>
<dbReference type="PROSITE" id="PS00198">
    <property type="entry name" value="4FE4S_FER_1"/>
    <property type="match status" value="1"/>
</dbReference>
<evidence type="ECO:0000313" key="4">
    <source>
        <dbReference type="Proteomes" id="UP000007490"/>
    </source>
</evidence>
<gene>
    <name evidence="3" type="ordered locus">Metbo_1686</name>
</gene>
<keyword evidence="1" id="KW-0004">4Fe-4S</keyword>
<dbReference type="EMBL" id="CP002551">
    <property type="protein sequence ID" value="ADZ09911.1"/>
    <property type="molecule type" value="Genomic_DNA"/>
</dbReference>
<dbReference type="KEGG" id="mel:Metbo_1686"/>
<keyword evidence="1" id="KW-0408">Iron</keyword>
<dbReference type="Pfam" id="PF00037">
    <property type="entry name" value="Fer4"/>
    <property type="match status" value="1"/>
</dbReference>
<evidence type="ECO:0000256" key="1">
    <source>
        <dbReference type="ARBA" id="ARBA00022485"/>
    </source>
</evidence>
<keyword evidence="4" id="KW-1185">Reference proteome</keyword>
<dbReference type="InterPro" id="IPR017900">
    <property type="entry name" value="4Fe4S_Fe_S_CS"/>
</dbReference>
<dbReference type="GeneID" id="10278143"/>
<dbReference type="SUPFAM" id="SSF54862">
    <property type="entry name" value="4Fe-4S ferredoxins"/>
    <property type="match status" value="1"/>
</dbReference>
<dbReference type="PANTHER" id="PTHR30002">
    <property type="entry name" value="EPOXYQUEUOSINE REDUCTASE"/>
    <property type="match status" value="1"/>
</dbReference>
<dbReference type="InterPro" id="IPR017896">
    <property type="entry name" value="4Fe4S_Fe-S-bd"/>
</dbReference>
<reference evidence="4" key="1">
    <citation type="submission" date="2011-02" db="EMBL/GenBank/DDBJ databases">
        <title>Complete sequence of Methanobacterium sp. AL-21.</title>
        <authorList>
            <consortium name="US DOE Joint Genome Institute"/>
            <person name="Lucas S."/>
            <person name="Copeland A."/>
            <person name="Lapidus A."/>
            <person name="Cheng J.-F."/>
            <person name="Goodwin L."/>
            <person name="Pitluck S."/>
            <person name="Chertkov O."/>
            <person name="Detter J.C."/>
            <person name="Han C."/>
            <person name="Tapia R."/>
            <person name="Land M."/>
            <person name="Hauser L."/>
            <person name="Kyrpides N."/>
            <person name="Ivanova N."/>
            <person name="Mikhailova N."/>
            <person name="Pagani I."/>
            <person name="Cadillo-Quiroz H."/>
            <person name="Imachi H."/>
            <person name="Zinder S."/>
            <person name="Liu W."/>
            <person name="Woyke T."/>
        </authorList>
    </citation>
    <scope>NUCLEOTIDE SEQUENCE [LARGE SCALE GENOMIC DNA]</scope>
    <source>
        <strain evidence="4">AL-21</strain>
    </source>
</reference>
<dbReference type="InterPro" id="IPR004453">
    <property type="entry name" value="QueG"/>
</dbReference>
<evidence type="ECO:0000259" key="2">
    <source>
        <dbReference type="PROSITE" id="PS51379"/>
    </source>
</evidence>
<sequence>MKEKIIEKAKELGVDDIGIASIENYNSPNSVDVHELFPTVKNMVVLAFQQVDNMESNSSQFASVGIKLISDFSHSVSYQLANYIKTNFNAKVMIVPSSGPITMSKQTFMPSGFVSLRHAAYAAGLGNFGRHNLIIHPEMGSKVMFMAILTDLDLDEDSPLEETDCTYCDNCVKNCPVNALDEDGKTDVMKCLSNSQPYGFGGNKQFWTKFINSNPHEQEEMLSGDNYRLIYQAQALGSQYVCFNCTKTCPLGR</sequence>